<keyword evidence="1" id="KW-0472">Membrane</keyword>
<dbReference type="PATRIC" id="fig|883081.3.peg.802"/>
<name>K9E8Z1_9LACT</name>
<keyword evidence="1" id="KW-0812">Transmembrane</keyword>
<dbReference type="HOGENOM" id="CLU_108933_1_1_9"/>
<accession>K9E8Z1</accession>
<evidence type="ECO:0000313" key="3">
    <source>
        <dbReference type="Proteomes" id="UP000009875"/>
    </source>
</evidence>
<evidence type="ECO:0000313" key="2">
    <source>
        <dbReference type="EMBL" id="EKU93689.1"/>
    </source>
</evidence>
<protein>
    <recommendedName>
        <fullName evidence="4">Heptaprenyl diphosphate synthase component I</fullName>
    </recommendedName>
</protein>
<feature type="transmembrane region" description="Helical" evidence="1">
    <location>
        <begin position="36"/>
        <end position="55"/>
    </location>
</feature>
<gene>
    <name evidence="2" type="ORF">HMPREF9698_00806</name>
</gene>
<organism evidence="2 3">
    <name type="scientific">Alloiococcus otitis ATCC 51267</name>
    <dbReference type="NCBI Taxonomy" id="883081"/>
    <lineage>
        <taxon>Bacteria</taxon>
        <taxon>Bacillati</taxon>
        <taxon>Bacillota</taxon>
        <taxon>Bacilli</taxon>
        <taxon>Lactobacillales</taxon>
        <taxon>Carnobacteriaceae</taxon>
        <taxon>Alloiococcus</taxon>
    </lineage>
</organism>
<dbReference type="Pfam" id="PF07456">
    <property type="entry name" value="Hpre_diP_synt_I"/>
    <property type="match status" value="1"/>
</dbReference>
<dbReference type="AlphaFoldDB" id="K9E8Z1"/>
<keyword evidence="3" id="KW-1185">Reference proteome</keyword>
<dbReference type="EMBL" id="AGXA01000017">
    <property type="protein sequence ID" value="EKU93689.1"/>
    <property type="molecule type" value="Genomic_DNA"/>
</dbReference>
<feature type="transmembrane region" description="Helical" evidence="1">
    <location>
        <begin position="135"/>
        <end position="161"/>
    </location>
</feature>
<evidence type="ECO:0000256" key="1">
    <source>
        <dbReference type="SAM" id="Phobius"/>
    </source>
</evidence>
<keyword evidence="1" id="KW-1133">Transmembrane helix</keyword>
<feature type="transmembrane region" description="Helical" evidence="1">
    <location>
        <begin position="67"/>
        <end position="92"/>
    </location>
</feature>
<sequence>MMTRTQKMIYIALLSAQAVVLGLAENAIPFPFALAPGAKLGIANLITLIAIYTLPIKDSFKVVMIRLVMTSLLGGTLSTFLYSFMGAMFSYLGMLLVKFLGQSKVSVIGVSATGGILHNVGQLFMASIIAQTWTVLLYLPVLSFVGILAGVAIGIAGNYLLEYVNVMRKFRQDYENENRRRLG</sequence>
<reference evidence="2 3" key="1">
    <citation type="submission" date="2012-09" db="EMBL/GenBank/DDBJ databases">
        <title>The Genome Sequence of Alloiococcus otitis ATCC 51267.</title>
        <authorList>
            <consortium name="The Broad Institute Genome Sequencing Platform"/>
            <person name="Earl A."/>
            <person name="Ward D."/>
            <person name="Feldgarden M."/>
            <person name="Gevers D."/>
            <person name="Huys G."/>
            <person name="Walker B."/>
            <person name="Young S.K."/>
            <person name="Zeng Q."/>
            <person name="Gargeya S."/>
            <person name="Fitzgerald M."/>
            <person name="Haas B."/>
            <person name="Abouelleil A."/>
            <person name="Alvarado L."/>
            <person name="Arachchi H.M."/>
            <person name="Berlin A.M."/>
            <person name="Chapman S.B."/>
            <person name="Goldberg J."/>
            <person name="Griggs A."/>
            <person name="Gujja S."/>
            <person name="Hansen M."/>
            <person name="Howarth C."/>
            <person name="Imamovic A."/>
            <person name="Larimer J."/>
            <person name="McCowen C."/>
            <person name="Montmayeur A."/>
            <person name="Murphy C."/>
            <person name="Neiman D."/>
            <person name="Pearson M."/>
            <person name="Priest M."/>
            <person name="Roberts A."/>
            <person name="Saif S."/>
            <person name="Shea T."/>
            <person name="Sisk P."/>
            <person name="Sykes S."/>
            <person name="Wortman J."/>
            <person name="Nusbaum C."/>
            <person name="Birren B."/>
        </authorList>
    </citation>
    <scope>NUCLEOTIDE SEQUENCE [LARGE SCALE GENOMIC DNA]</scope>
    <source>
        <strain evidence="2 3">ATCC 51267</strain>
    </source>
</reference>
<dbReference type="Proteomes" id="UP000009875">
    <property type="component" value="Unassembled WGS sequence"/>
</dbReference>
<evidence type="ECO:0008006" key="4">
    <source>
        <dbReference type="Google" id="ProtNLM"/>
    </source>
</evidence>
<dbReference type="STRING" id="883081.HMPREF9698_00806"/>
<dbReference type="eggNOG" id="COG4769">
    <property type="taxonomic scope" value="Bacteria"/>
</dbReference>
<comment type="caution">
    <text evidence="2">The sequence shown here is derived from an EMBL/GenBank/DDBJ whole genome shotgun (WGS) entry which is preliminary data.</text>
</comment>
<dbReference type="InterPro" id="IPR010898">
    <property type="entry name" value="Hpre_diP_synth_I"/>
</dbReference>
<proteinExistence type="predicted"/>
<dbReference type="Gene3D" id="1.10.1760.20">
    <property type="match status" value="1"/>
</dbReference>
<dbReference type="PIRSF" id="PIRSF027391">
    <property type="entry name" value="Hpre_diP_synt_I"/>
    <property type="match status" value="1"/>
</dbReference>
<dbReference type="InterPro" id="IPR014535">
    <property type="entry name" value="Hpre_diP_synt_I"/>
</dbReference>